<evidence type="ECO:0000313" key="3">
    <source>
        <dbReference type="Proteomes" id="UP001633002"/>
    </source>
</evidence>
<comment type="caution">
    <text evidence="2">The sequence shown here is derived from an EMBL/GenBank/DDBJ whole genome shotgun (WGS) entry which is preliminary data.</text>
</comment>
<feature type="compositionally biased region" description="Basic and acidic residues" evidence="1">
    <location>
        <begin position="172"/>
        <end position="194"/>
    </location>
</feature>
<reference evidence="2 3" key="1">
    <citation type="submission" date="2024-09" db="EMBL/GenBank/DDBJ databases">
        <title>Chromosome-scale assembly of Riccia sorocarpa.</title>
        <authorList>
            <person name="Paukszto L."/>
        </authorList>
    </citation>
    <scope>NUCLEOTIDE SEQUENCE [LARGE SCALE GENOMIC DNA]</scope>
    <source>
        <strain evidence="2">LP-2024</strain>
        <tissue evidence="2">Aerial parts of the thallus</tissue>
    </source>
</reference>
<proteinExistence type="predicted"/>
<evidence type="ECO:0000313" key="2">
    <source>
        <dbReference type="EMBL" id="KAL3677524.1"/>
    </source>
</evidence>
<keyword evidence="3" id="KW-1185">Reference proteome</keyword>
<dbReference type="EMBL" id="JBJQOH010000008">
    <property type="protein sequence ID" value="KAL3677524.1"/>
    <property type="molecule type" value="Genomic_DNA"/>
</dbReference>
<protein>
    <submittedName>
        <fullName evidence="2">Uncharacterized protein</fullName>
    </submittedName>
</protein>
<dbReference type="Proteomes" id="UP001633002">
    <property type="component" value="Unassembled WGS sequence"/>
</dbReference>
<name>A0ABD3GK15_9MARC</name>
<feature type="region of interest" description="Disordered" evidence="1">
    <location>
        <begin position="169"/>
        <end position="194"/>
    </location>
</feature>
<evidence type="ECO:0000256" key="1">
    <source>
        <dbReference type="SAM" id="MobiDB-lite"/>
    </source>
</evidence>
<accession>A0ABD3GK15</accession>
<gene>
    <name evidence="2" type="ORF">R1sor_027472</name>
</gene>
<organism evidence="2 3">
    <name type="scientific">Riccia sorocarpa</name>
    <dbReference type="NCBI Taxonomy" id="122646"/>
    <lineage>
        <taxon>Eukaryota</taxon>
        <taxon>Viridiplantae</taxon>
        <taxon>Streptophyta</taxon>
        <taxon>Embryophyta</taxon>
        <taxon>Marchantiophyta</taxon>
        <taxon>Marchantiopsida</taxon>
        <taxon>Marchantiidae</taxon>
        <taxon>Marchantiales</taxon>
        <taxon>Ricciaceae</taxon>
        <taxon>Riccia</taxon>
    </lineage>
</organism>
<dbReference type="AlphaFoldDB" id="A0ABD3GK15"/>
<sequence length="194" mass="21192">MVKFISDKAVASEGRWPGKRRYEGRRQIRSPFVRSAAGSVNGKETVGVETGGMERKELASPVDVNCASPKYSPLTLPFVGVDVCHLESPGYEPRAHHYVESPLYKPRPPELIDMPGSYRETPGYAKESPQYVEILGYASPVSEHVGIIVSPVTPVTGVSDIIGTIIVPSDLGPKKSTIEERDAVPGSPEYRRRS</sequence>